<dbReference type="InParanoid" id="A0A5C3NP37"/>
<accession>A0A5C3NP37</accession>
<dbReference type="InterPro" id="IPR029052">
    <property type="entry name" value="Metallo-depent_PP-like"/>
</dbReference>
<protein>
    <recommendedName>
        <fullName evidence="3">Calcineurin-like phosphoesterase domain-containing protein</fullName>
    </recommendedName>
</protein>
<dbReference type="STRING" id="1314778.A0A5C3NP37"/>
<dbReference type="PANTHER" id="PTHR46546">
    <property type="entry name" value="SHEWANELLA-LIKE PROTEIN PHOSPHATASE 1"/>
    <property type="match status" value="1"/>
</dbReference>
<dbReference type="AlphaFoldDB" id="A0A5C3NP37"/>
<feature type="non-terminal residue" evidence="1">
    <location>
        <position position="144"/>
    </location>
</feature>
<name>A0A5C3NP37_9APHY</name>
<evidence type="ECO:0000313" key="1">
    <source>
        <dbReference type="EMBL" id="TFK78387.1"/>
    </source>
</evidence>
<proteinExistence type="predicted"/>
<evidence type="ECO:0000313" key="2">
    <source>
        <dbReference type="Proteomes" id="UP000308197"/>
    </source>
</evidence>
<gene>
    <name evidence="1" type="ORF">K466DRAFT_607036</name>
</gene>
<dbReference type="Proteomes" id="UP000308197">
    <property type="component" value="Unassembled WGS sequence"/>
</dbReference>
<sequence>MPRVFTVLAVLIPVFSVLWVCRSFIPVFDVVASLPLSWPLAVHPDNENSQQAYDEGHSDDAGQIPLQASDFVDHHRPKQHGHVPVAAHTDSTKGQFTRKIVAVGDLHGDMPNALEVLQMAGVVDENGDWSGEVDFFVQTGDIID</sequence>
<organism evidence="1 2">
    <name type="scientific">Polyporus arcularius HHB13444</name>
    <dbReference type="NCBI Taxonomy" id="1314778"/>
    <lineage>
        <taxon>Eukaryota</taxon>
        <taxon>Fungi</taxon>
        <taxon>Dikarya</taxon>
        <taxon>Basidiomycota</taxon>
        <taxon>Agaricomycotina</taxon>
        <taxon>Agaricomycetes</taxon>
        <taxon>Polyporales</taxon>
        <taxon>Polyporaceae</taxon>
        <taxon>Polyporus</taxon>
    </lineage>
</organism>
<keyword evidence="2" id="KW-1185">Reference proteome</keyword>
<dbReference type="PANTHER" id="PTHR46546:SF4">
    <property type="entry name" value="SHEWANELLA-LIKE PROTEIN PHOSPHATASE 1"/>
    <property type="match status" value="1"/>
</dbReference>
<dbReference type="Gene3D" id="3.60.21.10">
    <property type="match status" value="1"/>
</dbReference>
<dbReference type="SUPFAM" id="SSF56300">
    <property type="entry name" value="Metallo-dependent phosphatases"/>
    <property type="match status" value="1"/>
</dbReference>
<evidence type="ECO:0008006" key="3">
    <source>
        <dbReference type="Google" id="ProtNLM"/>
    </source>
</evidence>
<reference evidence="1 2" key="1">
    <citation type="journal article" date="2019" name="Nat. Ecol. Evol.">
        <title>Megaphylogeny resolves global patterns of mushroom evolution.</title>
        <authorList>
            <person name="Varga T."/>
            <person name="Krizsan K."/>
            <person name="Foldi C."/>
            <person name="Dima B."/>
            <person name="Sanchez-Garcia M."/>
            <person name="Sanchez-Ramirez S."/>
            <person name="Szollosi G.J."/>
            <person name="Szarkandi J.G."/>
            <person name="Papp V."/>
            <person name="Albert L."/>
            <person name="Andreopoulos W."/>
            <person name="Angelini C."/>
            <person name="Antonin V."/>
            <person name="Barry K.W."/>
            <person name="Bougher N.L."/>
            <person name="Buchanan P."/>
            <person name="Buyck B."/>
            <person name="Bense V."/>
            <person name="Catcheside P."/>
            <person name="Chovatia M."/>
            <person name="Cooper J."/>
            <person name="Damon W."/>
            <person name="Desjardin D."/>
            <person name="Finy P."/>
            <person name="Geml J."/>
            <person name="Haridas S."/>
            <person name="Hughes K."/>
            <person name="Justo A."/>
            <person name="Karasinski D."/>
            <person name="Kautmanova I."/>
            <person name="Kiss B."/>
            <person name="Kocsube S."/>
            <person name="Kotiranta H."/>
            <person name="LaButti K.M."/>
            <person name="Lechner B.E."/>
            <person name="Liimatainen K."/>
            <person name="Lipzen A."/>
            <person name="Lukacs Z."/>
            <person name="Mihaltcheva S."/>
            <person name="Morgado L.N."/>
            <person name="Niskanen T."/>
            <person name="Noordeloos M.E."/>
            <person name="Ohm R.A."/>
            <person name="Ortiz-Santana B."/>
            <person name="Ovrebo C."/>
            <person name="Racz N."/>
            <person name="Riley R."/>
            <person name="Savchenko A."/>
            <person name="Shiryaev A."/>
            <person name="Soop K."/>
            <person name="Spirin V."/>
            <person name="Szebenyi C."/>
            <person name="Tomsovsky M."/>
            <person name="Tulloss R.E."/>
            <person name="Uehling J."/>
            <person name="Grigoriev I.V."/>
            <person name="Vagvolgyi C."/>
            <person name="Papp T."/>
            <person name="Martin F.M."/>
            <person name="Miettinen O."/>
            <person name="Hibbett D.S."/>
            <person name="Nagy L.G."/>
        </authorList>
    </citation>
    <scope>NUCLEOTIDE SEQUENCE [LARGE SCALE GENOMIC DNA]</scope>
    <source>
        <strain evidence="1 2">HHB13444</strain>
    </source>
</reference>
<dbReference type="EMBL" id="ML212572">
    <property type="protein sequence ID" value="TFK78387.1"/>
    <property type="molecule type" value="Genomic_DNA"/>
</dbReference>